<comment type="cofactor">
    <cofactor evidence="5">
        <name>Mg(2+)</name>
        <dbReference type="ChEBI" id="CHEBI:18420"/>
    </cofactor>
</comment>
<dbReference type="InterPro" id="IPR002716">
    <property type="entry name" value="PIN_dom"/>
</dbReference>
<evidence type="ECO:0000313" key="8">
    <source>
        <dbReference type="Proteomes" id="UP001595748"/>
    </source>
</evidence>
<comment type="caution">
    <text evidence="7">The sequence shown here is derived from an EMBL/GenBank/DDBJ whole genome shotgun (WGS) entry which is preliminary data.</text>
</comment>
<keyword evidence="4 5" id="KW-0378">Hydrolase</keyword>
<evidence type="ECO:0000259" key="6">
    <source>
        <dbReference type="Pfam" id="PF01850"/>
    </source>
</evidence>
<accession>A0ABV8A9E0</accession>
<feature type="binding site" evidence="5">
    <location>
        <position position="7"/>
    </location>
    <ligand>
        <name>Mg(2+)</name>
        <dbReference type="ChEBI" id="CHEBI:18420"/>
    </ligand>
</feature>
<evidence type="ECO:0000313" key="7">
    <source>
        <dbReference type="EMBL" id="MFC3860800.1"/>
    </source>
</evidence>
<proteinExistence type="inferred from homology"/>
<dbReference type="InterPro" id="IPR022907">
    <property type="entry name" value="VapC_family"/>
</dbReference>
<name>A0ABV8A9E0_9DEIO</name>
<protein>
    <recommendedName>
        <fullName evidence="5">Ribonuclease VapC</fullName>
        <shortName evidence="5">RNase VapC</shortName>
        <ecNumber evidence="5">3.1.-.-</ecNumber>
    </recommendedName>
    <alternativeName>
        <fullName evidence="5">Toxin VapC</fullName>
    </alternativeName>
</protein>
<keyword evidence="8" id="KW-1185">Reference proteome</keyword>
<dbReference type="RefSeq" id="WP_380077084.1">
    <property type="nucleotide sequence ID" value="NZ_JBHRZF010000099.1"/>
</dbReference>
<evidence type="ECO:0000256" key="5">
    <source>
        <dbReference type="HAMAP-Rule" id="MF_00265"/>
    </source>
</evidence>
<evidence type="ECO:0000256" key="4">
    <source>
        <dbReference type="ARBA" id="ARBA00022801"/>
    </source>
</evidence>
<feature type="binding site" evidence="5">
    <location>
        <position position="103"/>
    </location>
    <ligand>
        <name>Mg(2+)</name>
        <dbReference type="ChEBI" id="CHEBI:18420"/>
    </ligand>
</feature>
<dbReference type="Pfam" id="PF01850">
    <property type="entry name" value="PIN"/>
    <property type="match status" value="1"/>
</dbReference>
<keyword evidence="5" id="KW-0460">Magnesium</keyword>
<comment type="similarity">
    <text evidence="5">Belongs to the PINc/VapC protein family.</text>
</comment>
<dbReference type="HAMAP" id="MF_00265">
    <property type="entry name" value="VapC_Nob1"/>
    <property type="match status" value="1"/>
</dbReference>
<evidence type="ECO:0000256" key="3">
    <source>
        <dbReference type="ARBA" id="ARBA00022723"/>
    </source>
</evidence>
<dbReference type="SUPFAM" id="SSF88723">
    <property type="entry name" value="PIN domain-like"/>
    <property type="match status" value="1"/>
</dbReference>
<keyword evidence="2 5" id="KW-0540">Nuclease</keyword>
<comment type="function">
    <text evidence="5">Toxic component of a toxin-antitoxin (TA) system. An RNase.</text>
</comment>
<dbReference type="EMBL" id="JBHRZF010000099">
    <property type="protein sequence ID" value="MFC3860800.1"/>
    <property type="molecule type" value="Genomic_DNA"/>
</dbReference>
<evidence type="ECO:0000256" key="1">
    <source>
        <dbReference type="ARBA" id="ARBA00022649"/>
    </source>
</evidence>
<feature type="domain" description="PIN" evidence="6">
    <location>
        <begin position="5"/>
        <end position="133"/>
    </location>
</feature>
<dbReference type="InterPro" id="IPR029060">
    <property type="entry name" value="PIN-like_dom_sf"/>
</dbReference>
<dbReference type="EC" id="3.1.-.-" evidence="5"/>
<dbReference type="Proteomes" id="UP001595748">
    <property type="component" value="Unassembled WGS sequence"/>
</dbReference>
<gene>
    <name evidence="5" type="primary">vapC</name>
    <name evidence="7" type="ORF">ACFOPQ_08490</name>
</gene>
<keyword evidence="1 5" id="KW-1277">Toxin-antitoxin system</keyword>
<dbReference type="Gene3D" id="3.40.50.1010">
    <property type="entry name" value="5'-nuclease"/>
    <property type="match status" value="1"/>
</dbReference>
<evidence type="ECO:0000256" key="2">
    <source>
        <dbReference type="ARBA" id="ARBA00022722"/>
    </source>
</evidence>
<dbReference type="CDD" id="cd09874">
    <property type="entry name" value="PIN_MT3492-like"/>
    <property type="match status" value="1"/>
</dbReference>
<keyword evidence="3 5" id="KW-0479">Metal-binding</keyword>
<organism evidence="7 8">
    <name type="scientific">Deinococcus antarcticus</name>
    <dbReference type="NCBI Taxonomy" id="1298767"/>
    <lineage>
        <taxon>Bacteria</taxon>
        <taxon>Thermotogati</taxon>
        <taxon>Deinococcota</taxon>
        <taxon>Deinococci</taxon>
        <taxon>Deinococcales</taxon>
        <taxon>Deinococcaceae</taxon>
        <taxon>Deinococcus</taxon>
    </lineage>
</organism>
<reference evidence="8" key="1">
    <citation type="journal article" date="2019" name="Int. J. Syst. Evol. Microbiol.">
        <title>The Global Catalogue of Microorganisms (GCM) 10K type strain sequencing project: providing services to taxonomists for standard genome sequencing and annotation.</title>
        <authorList>
            <consortium name="The Broad Institute Genomics Platform"/>
            <consortium name="The Broad Institute Genome Sequencing Center for Infectious Disease"/>
            <person name="Wu L."/>
            <person name="Ma J."/>
        </authorList>
    </citation>
    <scope>NUCLEOTIDE SEQUENCE [LARGE SCALE GENOMIC DNA]</scope>
    <source>
        <strain evidence="8">CCTCC AB 2013263</strain>
    </source>
</reference>
<keyword evidence="5" id="KW-0800">Toxin</keyword>
<sequence>MKLLYLDSSAFVKLYLAEAESEKVEELLGEFPTLASSAIAYAEVCGAFAVRFHRGDLGEEEYRAARLAFHNDWAKVHVCELEPPISLLAADIMKAHKGLRAMDALHLAAALALRQSVSLRFVTFDAKLEHAAKKLMSEAAA</sequence>